<sequence length="92" mass="10264">MPRNNGNGGADGDVMLLVRATAALIPLVLLHVCLLVAGEDASEPTSIDQTRTSRFPRYRFNIRKDDIFHDTRVVPVEHQVSAFLYKGETKLK</sequence>
<keyword evidence="1" id="KW-1133">Transmembrane helix</keyword>
<name>A0A067RR01_ZOONE</name>
<organism evidence="2 3">
    <name type="scientific">Zootermopsis nevadensis</name>
    <name type="common">Dampwood termite</name>
    <dbReference type="NCBI Taxonomy" id="136037"/>
    <lineage>
        <taxon>Eukaryota</taxon>
        <taxon>Metazoa</taxon>
        <taxon>Ecdysozoa</taxon>
        <taxon>Arthropoda</taxon>
        <taxon>Hexapoda</taxon>
        <taxon>Insecta</taxon>
        <taxon>Pterygota</taxon>
        <taxon>Neoptera</taxon>
        <taxon>Polyneoptera</taxon>
        <taxon>Dictyoptera</taxon>
        <taxon>Blattodea</taxon>
        <taxon>Blattoidea</taxon>
        <taxon>Termitoidae</taxon>
        <taxon>Termopsidae</taxon>
        <taxon>Zootermopsis</taxon>
    </lineage>
</organism>
<evidence type="ECO:0000313" key="3">
    <source>
        <dbReference type="Proteomes" id="UP000027135"/>
    </source>
</evidence>
<dbReference type="Proteomes" id="UP000027135">
    <property type="component" value="Unassembled WGS sequence"/>
</dbReference>
<dbReference type="EMBL" id="KK852475">
    <property type="protein sequence ID" value="KDR23075.1"/>
    <property type="molecule type" value="Genomic_DNA"/>
</dbReference>
<feature type="transmembrane region" description="Helical" evidence="1">
    <location>
        <begin position="16"/>
        <end position="37"/>
    </location>
</feature>
<evidence type="ECO:0000313" key="2">
    <source>
        <dbReference type="EMBL" id="KDR23075.1"/>
    </source>
</evidence>
<evidence type="ECO:0000256" key="1">
    <source>
        <dbReference type="SAM" id="Phobius"/>
    </source>
</evidence>
<protein>
    <submittedName>
        <fullName evidence="2">Uncharacterized protein</fullName>
    </submittedName>
</protein>
<keyword evidence="1" id="KW-0472">Membrane</keyword>
<keyword evidence="1" id="KW-0812">Transmembrane</keyword>
<dbReference type="InParanoid" id="A0A067RR01"/>
<dbReference type="AlphaFoldDB" id="A0A067RR01"/>
<gene>
    <name evidence="2" type="ORF">L798_10939</name>
</gene>
<accession>A0A067RR01</accession>
<keyword evidence="3" id="KW-1185">Reference proteome</keyword>
<proteinExistence type="predicted"/>
<reference evidence="2 3" key="1">
    <citation type="journal article" date="2014" name="Nat. Commun.">
        <title>Molecular traces of alternative social organization in a termite genome.</title>
        <authorList>
            <person name="Terrapon N."/>
            <person name="Li C."/>
            <person name="Robertson H.M."/>
            <person name="Ji L."/>
            <person name="Meng X."/>
            <person name="Booth W."/>
            <person name="Chen Z."/>
            <person name="Childers C.P."/>
            <person name="Glastad K.M."/>
            <person name="Gokhale K."/>
            <person name="Gowin J."/>
            <person name="Gronenberg W."/>
            <person name="Hermansen R.A."/>
            <person name="Hu H."/>
            <person name="Hunt B.G."/>
            <person name="Huylmans A.K."/>
            <person name="Khalil S.M."/>
            <person name="Mitchell R.D."/>
            <person name="Munoz-Torres M.C."/>
            <person name="Mustard J.A."/>
            <person name="Pan H."/>
            <person name="Reese J.T."/>
            <person name="Scharf M.E."/>
            <person name="Sun F."/>
            <person name="Vogel H."/>
            <person name="Xiao J."/>
            <person name="Yang W."/>
            <person name="Yang Z."/>
            <person name="Yang Z."/>
            <person name="Zhou J."/>
            <person name="Zhu J."/>
            <person name="Brent C.S."/>
            <person name="Elsik C.G."/>
            <person name="Goodisman M.A."/>
            <person name="Liberles D.A."/>
            <person name="Roe R.M."/>
            <person name="Vargo E.L."/>
            <person name="Vilcinskas A."/>
            <person name="Wang J."/>
            <person name="Bornberg-Bauer E."/>
            <person name="Korb J."/>
            <person name="Zhang G."/>
            <person name="Liebig J."/>
        </authorList>
    </citation>
    <scope>NUCLEOTIDE SEQUENCE [LARGE SCALE GENOMIC DNA]</scope>
    <source>
        <tissue evidence="2">Whole organism</tissue>
    </source>
</reference>